<proteinExistence type="predicted"/>
<reference evidence="1" key="1">
    <citation type="submission" date="2022-08" db="EMBL/GenBank/DDBJ databases">
        <authorList>
            <person name="Marques A."/>
        </authorList>
    </citation>
    <scope>NUCLEOTIDE SEQUENCE</scope>
    <source>
        <strain evidence="1">RhyPub2mFocal</strain>
        <tissue evidence="1">Leaves</tissue>
    </source>
</reference>
<keyword evidence="1" id="KW-0482">Metalloprotease</keyword>
<dbReference type="PANTHER" id="PTHR37235:SF2">
    <property type="entry name" value="OS05G0371500 PROTEIN"/>
    <property type="match status" value="1"/>
</dbReference>
<dbReference type="GO" id="GO:0008237">
    <property type="term" value="F:metallopeptidase activity"/>
    <property type="evidence" value="ECO:0007669"/>
    <property type="project" value="UniProtKB-KW"/>
</dbReference>
<keyword evidence="3" id="KW-1185">Reference proteome</keyword>
<accession>A0AAV8ECG6</accession>
<dbReference type="Proteomes" id="UP001140206">
    <property type="component" value="Chromosome 3"/>
</dbReference>
<organism evidence="1 3">
    <name type="scientific">Rhynchospora pubera</name>
    <dbReference type="NCBI Taxonomy" id="906938"/>
    <lineage>
        <taxon>Eukaryota</taxon>
        <taxon>Viridiplantae</taxon>
        <taxon>Streptophyta</taxon>
        <taxon>Embryophyta</taxon>
        <taxon>Tracheophyta</taxon>
        <taxon>Spermatophyta</taxon>
        <taxon>Magnoliopsida</taxon>
        <taxon>Liliopsida</taxon>
        <taxon>Poales</taxon>
        <taxon>Cyperaceae</taxon>
        <taxon>Cyperoideae</taxon>
        <taxon>Rhynchosporeae</taxon>
        <taxon>Rhynchospora</taxon>
    </lineage>
</organism>
<comment type="caution">
    <text evidence="1">The sequence shown here is derived from an EMBL/GenBank/DDBJ whole genome shotgun (WGS) entry which is preliminary data.</text>
</comment>
<keyword evidence="1" id="KW-0378">Hydrolase</keyword>
<dbReference type="EMBL" id="JAMFTS010000003">
    <property type="protein sequence ID" value="KAJ4776040.1"/>
    <property type="molecule type" value="Genomic_DNA"/>
</dbReference>
<sequence>MASLLKQLPRVVRQLEHDVETVINILQPGPLGIIEHKFTAQEVKEAQSIVKKAVENWKRNENF</sequence>
<evidence type="ECO:0000313" key="1">
    <source>
        <dbReference type="EMBL" id="KAJ4775826.1"/>
    </source>
</evidence>
<dbReference type="AlphaFoldDB" id="A0AAV8ECG6"/>
<dbReference type="PANTHER" id="PTHR37235">
    <property type="entry name" value="ZINC METALLOPROTEINASE AUREOLYSIN"/>
    <property type="match status" value="1"/>
</dbReference>
<gene>
    <name evidence="1" type="ORF">LUZ62_060083</name>
    <name evidence="2" type="ORF">LUZ62_060297</name>
</gene>
<dbReference type="EMBL" id="JAMFTS010000003">
    <property type="protein sequence ID" value="KAJ4775826.1"/>
    <property type="molecule type" value="Genomic_DNA"/>
</dbReference>
<name>A0AAV8ECG6_9POAL</name>
<evidence type="ECO:0000313" key="3">
    <source>
        <dbReference type="Proteomes" id="UP001140206"/>
    </source>
</evidence>
<evidence type="ECO:0000313" key="2">
    <source>
        <dbReference type="EMBL" id="KAJ4776040.1"/>
    </source>
</evidence>
<protein>
    <submittedName>
        <fullName evidence="1">Zinc metalloproteinase aureolysin</fullName>
    </submittedName>
</protein>
<keyword evidence="1" id="KW-0645">Protease</keyword>